<dbReference type="Proteomes" id="UP000094936">
    <property type="component" value="Unassembled WGS sequence"/>
</dbReference>
<protein>
    <submittedName>
        <fullName evidence="5">Ureidoglycolate hydrolase</fullName>
    </submittedName>
</protein>
<dbReference type="PANTHER" id="PTHR21221:SF1">
    <property type="entry name" value="UREIDOGLYCOLATE LYASE"/>
    <property type="match status" value="1"/>
</dbReference>
<proteinExistence type="predicted"/>
<dbReference type="GO" id="GO:0006144">
    <property type="term" value="P:purine nucleobase metabolic process"/>
    <property type="evidence" value="ECO:0007669"/>
    <property type="project" value="UniProtKB-KW"/>
</dbReference>
<dbReference type="InterPro" id="IPR047233">
    <property type="entry name" value="UAH_cupin"/>
</dbReference>
<dbReference type="PANTHER" id="PTHR21221">
    <property type="entry name" value="UREIDOGLYCOLATE HYDROLASE"/>
    <property type="match status" value="1"/>
</dbReference>
<evidence type="ECO:0000313" key="5">
    <source>
        <dbReference type="EMBL" id="ODA32178.1"/>
    </source>
</evidence>
<dbReference type="AlphaFoldDB" id="A0A1C3EG16"/>
<evidence type="ECO:0000256" key="4">
    <source>
        <dbReference type="ARBA" id="ARBA00047684"/>
    </source>
</evidence>
<dbReference type="Pfam" id="PF04115">
    <property type="entry name" value="Ureidogly_lyase"/>
    <property type="match status" value="1"/>
</dbReference>
<accession>A0A1C3EG16</accession>
<comment type="catalytic activity">
    <reaction evidence="4">
        <text>(S)-ureidoglycolate = urea + glyoxylate</text>
        <dbReference type="Rhea" id="RHEA:11304"/>
        <dbReference type="ChEBI" id="CHEBI:16199"/>
        <dbReference type="ChEBI" id="CHEBI:36655"/>
        <dbReference type="ChEBI" id="CHEBI:57296"/>
        <dbReference type="EC" id="4.3.2.3"/>
    </reaction>
</comment>
<dbReference type="InterPro" id="IPR007247">
    <property type="entry name" value="Ureidogly_lyase"/>
</dbReference>
<dbReference type="GO" id="GO:0050385">
    <property type="term" value="F:ureidoglycolate lyase activity"/>
    <property type="evidence" value="ECO:0007669"/>
    <property type="project" value="UniProtKB-EC"/>
</dbReference>
<gene>
    <name evidence="5" type="ORF">A8L45_14045</name>
</gene>
<evidence type="ECO:0000256" key="3">
    <source>
        <dbReference type="ARBA" id="ARBA00023239"/>
    </source>
</evidence>
<reference evidence="5 6" key="1">
    <citation type="submission" date="2016-05" db="EMBL/GenBank/DDBJ databases">
        <title>Genomic Taxonomy of the Vibrionaceae.</title>
        <authorList>
            <person name="Gomez-Gil B."/>
            <person name="Enciso-Ibarra J."/>
        </authorList>
    </citation>
    <scope>NUCLEOTIDE SEQUENCE [LARGE SCALE GENOMIC DNA]</scope>
    <source>
        <strain evidence="5 6">CAIM 1920</strain>
    </source>
</reference>
<keyword evidence="2" id="KW-0659">Purine metabolism</keyword>
<comment type="caution">
    <text evidence="5">The sequence shown here is derived from an EMBL/GenBank/DDBJ whole genome shotgun (WGS) entry which is preliminary data.</text>
</comment>
<dbReference type="OrthoDB" id="9804602at2"/>
<dbReference type="EMBL" id="LYBM01000026">
    <property type="protein sequence ID" value="ODA32178.1"/>
    <property type="molecule type" value="Genomic_DNA"/>
</dbReference>
<dbReference type="InterPro" id="IPR011051">
    <property type="entry name" value="RmlC_Cupin_sf"/>
</dbReference>
<keyword evidence="5" id="KW-0378">Hydrolase</keyword>
<dbReference type="NCBIfam" id="NF002949">
    <property type="entry name" value="PRK03606.1-2"/>
    <property type="match status" value="1"/>
</dbReference>
<dbReference type="CDD" id="cd20298">
    <property type="entry name" value="cupin_UAH"/>
    <property type="match status" value="1"/>
</dbReference>
<dbReference type="SUPFAM" id="SSF51182">
    <property type="entry name" value="RmlC-like cupins"/>
    <property type="match status" value="1"/>
</dbReference>
<sequence>MSDQKRIINIQPLTKEAFEPFGEVIEIKDRDHFAINNGYAHRYHRLAAADVDQGSDVIMSIFTVEPYPYPLEMRLLERHPKGSQAFVPLQNTPFLVVVAPVGEQPDPEQIQAFITDGQQGVNYHRGIWHHPALVLNQNERFLIVDRDGEGNNCDEFEFNKNDRLIINP</sequence>
<dbReference type="NCBIfam" id="NF009932">
    <property type="entry name" value="PRK13395.1"/>
    <property type="match status" value="1"/>
</dbReference>
<organism evidence="5 6">
    <name type="scientific">Veronia pacifica</name>
    <dbReference type="NCBI Taxonomy" id="1080227"/>
    <lineage>
        <taxon>Bacteria</taxon>
        <taxon>Pseudomonadati</taxon>
        <taxon>Pseudomonadota</taxon>
        <taxon>Gammaproteobacteria</taxon>
        <taxon>Vibrionales</taxon>
        <taxon>Vibrionaceae</taxon>
        <taxon>Veronia</taxon>
    </lineage>
</organism>
<dbReference type="RefSeq" id="WP_068903350.1">
    <property type="nucleotide sequence ID" value="NZ_JBHUIF010000029.1"/>
</dbReference>
<dbReference type="InterPro" id="IPR024060">
    <property type="entry name" value="Ureidoglycolate_lyase_dom_sf"/>
</dbReference>
<evidence type="ECO:0000256" key="2">
    <source>
        <dbReference type="ARBA" id="ARBA00022631"/>
    </source>
</evidence>
<dbReference type="Gene3D" id="2.60.120.480">
    <property type="entry name" value="Ureidoglycolate hydrolase"/>
    <property type="match status" value="1"/>
</dbReference>
<evidence type="ECO:0000256" key="1">
    <source>
        <dbReference type="ARBA" id="ARBA00011738"/>
    </source>
</evidence>
<comment type="subunit">
    <text evidence="1">Homodimer.</text>
</comment>
<name>A0A1C3EG16_9GAMM</name>
<dbReference type="GO" id="GO:0000256">
    <property type="term" value="P:allantoin catabolic process"/>
    <property type="evidence" value="ECO:0007669"/>
    <property type="project" value="InterPro"/>
</dbReference>
<dbReference type="GO" id="GO:0004848">
    <property type="term" value="F:ureidoglycolate hydrolase activity"/>
    <property type="evidence" value="ECO:0007669"/>
    <property type="project" value="InterPro"/>
</dbReference>
<keyword evidence="6" id="KW-1185">Reference proteome</keyword>
<evidence type="ECO:0000313" key="6">
    <source>
        <dbReference type="Proteomes" id="UP000094936"/>
    </source>
</evidence>
<keyword evidence="3" id="KW-0456">Lyase</keyword>
<dbReference type="PIRSF" id="PIRSF017306">
    <property type="entry name" value="Ureidogly_hydro"/>
    <property type="match status" value="1"/>
</dbReference>
<dbReference type="STRING" id="1080227.A8L45_14045"/>